<name>S7MI89_MYOBR</name>
<evidence type="ECO:0000313" key="4">
    <source>
        <dbReference type="Proteomes" id="UP000052978"/>
    </source>
</evidence>
<dbReference type="EMBL" id="KE161326">
    <property type="protein sequence ID" value="EPQ03150.1"/>
    <property type="molecule type" value="Genomic_DNA"/>
</dbReference>
<accession>S7MI89</accession>
<dbReference type="PANTHER" id="PTHR23122">
    <property type="entry name" value="MEMBRANE-ASSOCIATED GUANYLATE KINASE MAGUK"/>
    <property type="match status" value="1"/>
</dbReference>
<organism evidence="3 4">
    <name type="scientific">Myotis brandtii</name>
    <name type="common">Brandt's bat</name>
    <dbReference type="NCBI Taxonomy" id="109478"/>
    <lineage>
        <taxon>Eukaryota</taxon>
        <taxon>Metazoa</taxon>
        <taxon>Chordata</taxon>
        <taxon>Craniata</taxon>
        <taxon>Vertebrata</taxon>
        <taxon>Euteleostomi</taxon>
        <taxon>Mammalia</taxon>
        <taxon>Eutheria</taxon>
        <taxon>Laurasiatheria</taxon>
        <taxon>Chiroptera</taxon>
        <taxon>Yangochiroptera</taxon>
        <taxon>Vespertilionidae</taxon>
        <taxon>Myotis</taxon>
    </lineage>
</organism>
<feature type="domain" description="Guanylate kinase-like" evidence="2">
    <location>
        <begin position="1"/>
        <end position="76"/>
    </location>
</feature>
<evidence type="ECO:0000313" key="3">
    <source>
        <dbReference type="EMBL" id="EPQ03150.1"/>
    </source>
</evidence>
<feature type="region of interest" description="Disordered" evidence="1">
    <location>
        <begin position="135"/>
        <end position="178"/>
    </location>
</feature>
<dbReference type="InterPro" id="IPR008144">
    <property type="entry name" value="Guanylate_kin-like_dom"/>
</dbReference>
<dbReference type="InterPro" id="IPR027417">
    <property type="entry name" value="P-loop_NTPase"/>
</dbReference>
<keyword evidence="4" id="KW-1185">Reference proteome</keyword>
<dbReference type="InterPro" id="IPR008145">
    <property type="entry name" value="GK/Ca_channel_bsu"/>
</dbReference>
<proteinExistence type="predicted"/>
<evidence type="ECO:0000256" key="1">
    <source>
        <dbReference type="SAM" id="MobiDB-lite"/>
    </source>
</evidence>
<sequence>MPYVVFIAAPELETLCAMHKAVVDAGIATKLLTDSDLKKTVDESARIQRAYNHYFDLIIVNDNLDKAFEKLQTAIENLSGPTPGGGAPWHLRNVLSDSVESSDDEFFDAREEVAEGKNAILIGMSQWNSNDLVEQMETMGKLEEHQDGEQEGEREEEERKREPAVFPAPSESHSPGDS</sequence>
<gene>
    <name evidence="3" type="ORF">D623_10008599</name>
</gene>
<dbReference type="Proteomes" id="UP000052978">
    <property type="component" value="Unassembled WGS sequence"/>
</dbReference>
<evidence type="ECO:0000259" key="2">
    <source>
        <dbReference type="PROSITE" id="PS50052"/>
    </source>
</evidence>
<dbReference type="Gene3D" id="3.40.50.300">
    <property type="entry name" value="P-loop containing nucleotide triphosphate hydrolases"/>
    <property type="match status" value="1"/>
</dbReference>
<dbReference type="Pfam" id="PF00625">
    <property type="entry name" value="Guanylate_kin"/>
    <property type="match status" value="1"/>
</dbReference>
<dbReference type="AlphaFoldDB" id="S7MI89"/>
<dbReference type="InterPro" id="IPR050716">
    <property type="entry name" value="MAGUK"/>
</dbReference>
<dbReference type="SUPFAM" id="SSF52540">
    <property type="entry name" value="P-loop containing nucleoside triphosphate hydrolases"/>
    <property type="match status" value="1"/>
</dbReference>
<dbReference type="PROSITE" id="PS50052">
    <property type="entry name" value="GUANYLATE_KINASE_2"/>
    <property type="match status" value="1"/>
</dbReference>
<protein>
    <submittedName>
        <fullName evidence="3">MAGUK p55 subfamily member 6</fullName>
    </submittedName>
</protein>
<reference evidence="3 4" key="1">
    <citation type="journal article" date="2013" name="Nat. Commun.">
        <title>Genome analysis reveals insights into physiology and longevity of the Brandt's bat Myotis brandtii.</title>
        <authorList>
            <person name="Seim I."/>
            <person name="Fang X."/>
            <person name="Xiong Z."/>
            <person name="Lobanov A.V."/>
            <person name="Huang Z."/>
            <person name="Ma S."/>
            <person name="Feng Y."/>
            <person name="Turanov A.A."/>
            <person name="Zhu Y."/>
            <person name="Lenz T.L."/>
            <person name="Gerashchenko M.V."/>
            <person name="Fan D."/>
            <person name="Hee Yim S."/>
            <person name="Yao X."/>
            <person name="Jordan D."/>
            <person name="Xiong Y."/>
            <person name="Ma Y."/>
            <person name="Lyapunov A.N."/>
            <person name="Chen G."/>
            <person name="Kulakova O.I."/>
            <person name="Sun Y."/>
            <person name="Lee S.G."/>
            <person name="Bronson R.T."/>
            <person name="Moskalev A.A."/>
            <person name="Sunyaev S.R."/>
            <person name="Zhang G."/>
            <person name="Krogh A."/>
            <person name="Wang J."/>
            <person name="Gladyshev V.N."/>
        </authorList>
    </citation>
    <scope>NUCLEOTIDE SEQUENCE [LARGE SCALE GENOMIC DNA]</scope>
</reference>